<dbReference type="GO" id="GO:0016746">
    <property type="term" value="F:acyltransferase activity"/>
    <property type="evidence" value="ECO:0007669"/>
    <property type="project" value="UniProtKB-KW"/>
</dbReference>
<evidence type="ECO:0000313" key="5">
    <source>
        <dbReference type="Proteomes" id="UP000077755"/>
    </source>
</evidence>
<evidence type="ECO:0000256" key="3">
    <source>
        <dbReference type="ARBA" id="ARBA00023315"/>
    </source>
</evidence>
<dbReference type="Gramene" id="KZN12018">
    <property type="protein sequence ID" value="KZN12018"/>
    <property type="gene ID" value="DCAR_004674"/>
</dbReference>
<name>A0A166JCI9_DAUCS</name>
<dbReference type="OMA" id="GHEMETE"/>
<proteinExistence type="inferred from homology"/>
<dbReference type="EMBL" id="CP093343">
    <property type="protein sequence ID" value="WOG85892.1"/>
    <property type="molecule type" value="Genomic_DNA"/>
</dbReference>
<gene>
    <name evidence="4" type="ORF">DCAR_0105085</name>
</gene>
<organism evidence="4 5">
    <name type="scientific">Daucus carota subsp. sativus</name>
    <name type="common">Carrot</name>
    <dbReference type="NCBI Taxonomy" id="79200"/>
    <lineage>
        <taxon>Eukaryota</taxon>
        <taxon>Viridiplantae</taxon>
        <taxon>Streptophyta</taxon>
        <taxon>Embryophyta</taxon>
        <taxon>Tracheophyta</taxon>
        <taxon>Spermatophyta</taxon>
        <taxon>Magnoliopsida</taxon>
        <taxon>eudicotyledons</taxon>
        <taxon>Gunneridae</taxon>
        <taxon>Pentapetalae</taxon>
        <taxon>asterids</taxon>
        <taxon>campanulids</taxon>
        <taxon>Apiales</taxon>
        <taxon>Apiaceae</taxon>
        <taxon>Apioideae</taxon>
        <taxon>Scandiceae</taxon>
        <taxon>Daucinae</taxon>
        <taxon>Daucus</taxon>
        <taxon>Daucus sect. Daucus</taxon>
    </lineage>
</organism>
<reference evidence="4" key="2">
    <citation type="submission" date="2022-03" db="EMBL/GenBank/DDBJ databases">
        <title>Draft title - Genomic analysis of global carrot germplasm unveils the trajectory of domestication and the origin of high carotenoid orange carrot.</title>
        <authorList>
            <person name="Iorizzo M."/>
            <person name="Ellison S."/>
            <person name="Senalik D."/>
            <person name="Macko-Podgorni A."/>
            <person name="Grzebelus D."/>
            <person name="Bostan H."/>
            <person name="Rolling W."/>
            <person name="Curaba J."/>
            <person name="Simon P."/>
        </authorList>
    </citation>
    <scope>NUCLEOTIDE SEQUENCE</scope>
    <source>
        <tissue evidence="4">Leaf</tissue>
    </source>
</reference>
<comment type="similarity">
    <text evidence="1">Belongs to the plant acyltransferase family.</text>
</comment>
<dbReference type="Gene3D" id="3.30.559.10">
    <property type="entry name" value="Chloramphenicol acetyltransferase-like domain"/>
    <property type="match status" value="2"/>
</dbReference>
<evidence type="ECO:0000256" key="2">
    <source>
        <dbReference type="ARBA" id="ARBA00022679"/>
    </source>
</evidence>
<evidence type="ECO:0000313" key="4">
    <source>
        <dbReference type="EMBL" id="WOG85892.1"/>
    </source>
</evidence>
<dbReference type="InterPro" id="IPR023213">
    <property type="entry name" value="CAT-like_dom_sf"/>
</dbReference>
<dbReference type="Pfam" id="PF02458">
    <property type="entry name" value="Transferase"/>
    <property type="match status" value="1"/>
</dbReference>
<dbReference type="AlphaFoldDB" id="A0A166JCI9"/>
<keyword evidence="2" id="KW-0808">Transferase</keyword>
<sequence length="452" mass="51319">MTFKGLMRLSLVFRRQLHVISRSSCSIKPASPTPSNLKRYNIPLHDRMVPNFYIPLIFFYPKNNSDPIRERVPDNASDLLKKSLSETLSKYYPFAGRICSGSYVDCNDEGVQFIEAQIGCNMSEVQDRAAVKEEDGLGHLFPPCTIRNQFSEKHSGNIMYVQLNRFDCGGMAVAVSISHLLGDALTTCTLLRYWATLSLHSGDHRKLLHLCPVLVNALLPLSYDINAIETIIFPDKNWTTKELVFPNTKLAELKIVVNNEDKLDGVVEDQKYTRNELLTALLYRCLVSVADRTNAGVHNGSVLMRAVNVRHMIDPPLQETTVGNFQILNHIVATTEADKKYRTLVARMRKEREQLKGIKSMEGHEMETEFLEFTKHKYRFYVITSMCNFPLYDIMDFGWGKPVKAVLVDTPMVDVITLMDTANDGIRAVVGLEEQEMKEFLAHGELLTYATL</sequence>
<dbReference type="OrthoDB" id="444127at2759"/>
<keyword evidence="3" id="KW-0012">Acyltransferase</keyword>
<dbReference type="PANTHER" id="PTHR31623">
    <property type="entry name" value="F21J9.9"/>
    <property type="match status" value="1"/>
</dbReference>
<protein>
    <submittedName>
        <fullName evidence="4">Uncharacterized protein</fullName>
    </submittedName>
</protein>
<keyword evidence="5" id="KW-1185">Reference proteome</keyword>
<dbReference type="KEGG" id="dcr:108204121"/>
<accession>A0A166JCI9</accession>
<evidence type="ECO:0000256" key="1">
    <source>
        <dbReference type="ARBA" id="ARBA00009861"/>
    </source>
</evidence>
<dbReference type="PANTHER" id="PTHR31623:SF17">
    <property type="entry name" value="F21J9.9"/>
    <property type="match status" value="1"/>
</dbReference>
<dbReference type="Proteomes" id="UP000077755">
    <property type="component" value="Chromosome 1"/>
</dbReference>
<reference evidence="4" key="1">
    <citation type="journal article" date="2016" name="Nat. Genet.">
        <title>A high-quality carrot genome assembly provides new insights into carotenoid accumulation and asterid genome evolution.</title>
        <authorList>
            <person name="Iorizzo M."/>
            <person name="Ellison S."/>
            <person name="Senalik D."/>
            <person name="Zeng P."/>
            <person name="Satapoomin P."/>
            <person name="Huang J."/>
            <person name="Bowman M."/>
            <person name="Iovene M."/>
            <person name="Sanseverino W."/>
            <person name="Cavagnaro P."/>
            <person name="Yildiz M."/>
            <person name="Macko-Podgorni A."/>
            <person name="Moranska E."/>
            <person name="Grzebelus E."/>
            <person name="Grzebelus D."/>
            <person name="Ashrafi H."/>
            <person name="Zheng Z."/>
            <person name="Cheng S."/>
            <person name="Spooner D."/>
            <person name="Van Deynze A."/>
            <person name="Simon P."/>
        </authorList>
    </citation>
    <scope>NUCLEOTIDE SEQUENCE</scope>
    <source>
        <tissue evidence="4">Leaf</tissue>
    </source>
</reference>